<sequence length="315" mass="36670">MCRKTWRIRHKKVGRKHNRVFQKSVIDYLSQCSLSSYRLSRIKLISEDKLNNRLTQSRDLFLSKIRWSTLPRKAPLVVVADAMMQTINHKIYCIYLILVKKPQEHRAIIVKPLILPGLESQPGWKRAFDKIPPFTLNSIEAIVCDGHIGLVNYARRRNWIIQRCHFHILAAIQGRRSKSGYSRHQDIGKIIYQAVYQIIHNQYMKKVDLLSQLFQLEHISQNTHSKGLARILRGFITNHSDYLSYVNYPKLNLPTTTNAAESTISGMRNLLYRAKGFRTLKSLELWIFALLKYKKSVSCNGHLPTKFLRSAFVIA</sequence>
<name>A0A554LLY3_9BACT</name>
<dbReference type="Proteomes" id="UP000315589">
    <property type="component" value="Unassembled WGS sequence"/>
</dbReference>
<organism evidence="6 7">
    <name type="scientific">Candidatus Berkelbacteria bacterium Licking1014_85</name>
    <dbReference type="NCBI Taxonomy" id="2017148"/>
    <lineage>
        <taxon>Bacteria</taxon>
        <taxon>Candidatus Berkelbacteria</taxon>
    </lineage>
</organism>
<accession>A0A554LLY3</accession>
<comment type="function">
    <text evidence="1">Required for the transposition of the insertion element.</text>
</comment>
<evidence type="ECO:0000313" key="7">
    <source>
        <dbReference type="Proteomes" id="UP000315589"/>
    </source>
</evidence>
<protein>
    <recommendedName>
        <fullName evidence="8">Transposase</fullName>
    </recommendedName>
</protein>
<evidence type="ECO:0008006" key="8">
    <source>
        <dbReference type="Google" id="ProtNLM"/>
    </source>
</evidence>
<evidence type="ECO:0000256" key="4">
    <source>
        <dbReference type="ARBA" id="ARBA00023125"/>
    </source>
</evidence>
<comment type="caution">
    <text evidence="6">The sequence shown here is derived from an EMBL/GenBank/DDBJ whole genome shotgun (WGS) entry which is preliminary data.</text>
</comment>
<proteinExistence type="inferred from homology"/>
<evidence type="ECO:0000256" key="5">
    <source>
        <dbReference type="ARBA" id="ARBA00023172"/>
    </source>
</evidence>
<dbReference type="InterPro" id="IPR001207">
    <property type="entry name" value="Transposase_mutator"/>
</dbReference>
<evidence type="ECO:0000256" key="3">
    <source>
        <dbReference type="ARBA" id="ARBA00022578"/>
    </source>
</evidence>
<reference evidence="6 7" key="1">
    <citation type="submission" date="2017-07" db="EMBL/GenBank/DDBJ databases">
        <title>Mechanisms for carbon and nitrogen cycling indicate functional differentiation within the Candidate Phyla Radiation.</title>
        <authorList>
            <person name="Danczak R.E."/>
            <person name="Johnston M.D."/>
            <person name="Kenah C."/>
            <person name="Slattery M."/>
            <person name="Wrighton K.C."/>
            <person name="Wilkins M.J."/>
        </authorList>
    </citation>
    <scope>NUCLEOTIDE SEQUENCE [LARGE SCALE GENOMIC DNA]</scope>
    <source>
        <strain evidence="6">Licking1014_85</strain>
    </source>
</reference>
<dbReference type="GO" id="GO:0004803">
    <property type="term" value="F:transposase activity"/>
    <property type="evidence" value="ECO:0007669"/>
    <property type="project" value="InterPro"/>
</dbReference>
<gene>
    <name evidence="6" type="ORF">CEN91_69</name>
</gene>
<evidence type="ECO:0000313" key="6">
    <source>
        <dbReference type="EMBL" id="TSC93900.1"/>
    </source>
</evidence>
<keyword evidence="4" id="KW-0238">DNA-binding</keyword>
<dbReference type="GO" id="GO:0006313">
    <property type="term" value="P:DNA transposition"/>
    <property type="evidence" value="ECO:0007669"/>
    <property type="project" value="InterPro"/>
</dbReference>
<dbReference type="GO" id="GO:0003677">
    <property type="term" value="F:DNA binding"/>
    <property type="evidence" value="ECO:0007669"/>
    <property type="project" value="UniProtKB-KW"/>
</dbReference>
<keyword evidence="5" id="KW-0233">DNA recombination</keyword>
<dbReference type="Pfam" id="PF00872">
    <property type="entry name" value="Transposase_mut"/>
    <property type="match status" value="1"/>
</dbReference>
<dbReference type="AlphaFoldDB" id="A0A554LLY3"/>
<evidence type="ECO:0000256" key="1">
    <source>
        <dbReference type="ARBA" id="ARBA00002190"/>
    </source>
</evidence>
<keyword evidence="3" id="KW-0815">Transposition</keyword>
<evidence type="ECO:0000256" key="2">
    <source>
        <dbReference type="ARBA" id="ARBA00010961"/>
    </source>
</evidence>
<dbReference type="EMBL" id="VMGI01000007">
    <property type="protein sequence ID" value="TSC93900.1"/>
    <property type="molecule type" value="Genomic_DNA"/>
</dbReference>
<comment type="similarity">
    <text evidence="2">Belongs to the transposase mutator family.</text>
</comment>